<organism evidence="1 2">
    <name type="scientific">Wenzhouxiangella marina</name>
    <dbReference type="NCBI Taxonomy" id="1579979"/>
    <lineage>
        <taxon>Bacteria</taxon>
        <taxon>Pseudomonadati</taxon>
        <taxon>Pseudomonadota</taxon>
        <taxon>Gammaproteobacteria</taxon>
        <taxon>Chromatiales</taxon>
        <taxon>Wenzhouxiangellaceae</taxon>
        <taxon>Wenzhouxiangella</taxon>
    </lineage>
</organism>
<dbReference type="EMBL" id="CP012154">
    <property type="protein sequence ID" value="AKS41370.1"/>
    <property type="molecule type" value="Genomic_DNA"/>
</dbReference>
<dbReference type="Proteomes" id="UP000066624">
    <property type="component" value="Chromosome"/>
</dbReference>
<dbReference type="InterPro" id="IPR045617">
    <property type="entry name" value="DUF6445"/>
</dbReference>
<protein>
    <submittedName>
        <fullName evidence="1">Uncharacterized protein</fullName>
    </submittedName>
</protein>
<name>A0A0K0XUM8_9GAMM</name>
<accession>A0A0K0XUM8</accession>
<proteinExistence type="predicted"/>
<dbReference type="KEGG" id="wma:WM2015_993"/>
<dbReference type="OrthoDB" id="4048724at2"/>
<dbReference type="AlphaFoldDB" id="A0A0K0XUM8"/>
<dbReference type="RefSeq" id="WP_049725012.1">
    <property type="nucleotide sequence ID" value="NZ_CP012154.1"/>
</dbReference>
<dbReference type="Pfam" id="PF20043">
    <property type="entry name" value="DUF6445"/>
    <property type="match status" value="1"/>
</dbReference>
<sequence>MYRFRPSELFRTQAEMDYQAFTLPNGAGRYLVVDDFYADPLAVRRLLLTTPYPAWERDVTGANLQAYSDCRQNIQLPTHQVQDAIRGLCQQALGIALPRNRPNFVTNLFRNEVEPPVTAQPRPHDDGPSVAAIVMLNLPEECAGGTAFYCSRNPPVACMPTDPASYQALRQQIYLGSREEARAGYFLDQWEEHWQRIATVEMKFNRLLLYPGLQFHGHWHVPGSFTEHWRLNQTFFFDDPVWAG</sequence>
<gene>
    <name evidence="1" type="ORF">WM2015_993</name>
</gene>
<keyword evidence="2" id="KW-1185">Reference proteome</keyword>
<reference evidence="1 2" key="1">
    <citation type="submission" date="2015-07" db="EMBL/GenBank/DDBJ databases">
        <authorList>
            <person name="Noorani M."/>
        </authorList>
    </citation>
    <scope>NUCLEOTIDE SEQUENCE [LARGE SCALE GENOMIC DNA]</scope>
    <source>
        <strain evidence="1 2">KCTC 42284</strain>
    </source>
</reference>
<evidence type="ECO:0000313" key="1">
    <source>
        <dbReference type="EMBL" id="AKS41370.1"/>
    </source>
</evidence>
<evidence type="ECO:0000313" key="2">
    <source>
        <dbReference type="Proteomes" id="UP000066624"/>
    </source>
</evidence>